<proteinExistence type="predicted"/>
<protein>
    <recommendedName>
        <fullName evidence="3">SH3 domain-containing protein</fullName>
    </recommendedName>
</protein>
<dbReference type="Proteomes" id="UP000243799">
    <property type="component" value="Unassembled WGS sequence"/>
</dbReference>
<name>A0A1I1A426_9PSEU</name>
<dbReference type="AlphaFoldDB" id="A0A1I1A426"/>
<reference evidence="2" key="1">
    <citation type="submission" date="2016-10" db="EMBL/GenBank/DDBJ databases">
        <authorList>
            <person name="Varghese N."/>
            <person name="Submissions S."/>
        </authorList>
    </citation>
    <scope>NUCLEOTIDE SEQUENCE [LARGE SCALE GENOMIC DNA]</scope>
    <source>
        <strain evidence="2">CGMCC 4.3568</strain>
    </source>
</reference>
<dbReference type="STRING" id="490629.SAMN05216266_108169"/>
<dbReference type="Gene3D" id="2.30.30.40">
    <property type="entry name" value="SH3 Domains"/>
    <property type="match status" value="1"/>
</dbReference>
<sequence length="109" mass="11346">MVLGIPKRMLIIIAVVAGVVLIYLTSATERTSEGAEGGGAGPTGCRMVVTADVLNVRAGPGTNTQIVGKFKENAETDAELVVRDGFRKLGENRWASVEFLKPVGGADCG</sequence>
<dbReference type="EMBL" id="FOKG01000008">
    <property type="protein sequence ID" value="SFB32719.1"/>
    <property type="molecule type" value="Genomic_DNA"/>
</dbReference>
<evidence type="ECO:0000313" key="1">
    <source>
        <dbReference type="EMBL" id="SFB32719.1"/>
    </source>
</evidence>
<keyword evidence="2" id="KW-1185">Reference proteome</keyword>
<accession>A0A1I1A426</accession>
<dbReference type="RefSeq" id="WP_245788378.1">
    <property type="nucleotide sequence ID" value="NZ_FOKG01000008.1"/>
</dbReference>
<evidence type="ECO:0008006" key="3">
    <source>
        <dbReference type="Google" id="ProtNLM"/>
    </source>
</evidence>
<organism evidence="1 2">
    <name type="scientific">Amycolatopsis marina</name>
    <dbReference type="NCBI Taxonomy" id="490629"/>
    <lineage>
        <taxon>Bacteria</taxon>
        <taxon>Bacillati</taxon>
        <taxon>Actinomycetota</taxon>
        <taxon>Actinomycetes</taxon>
        <taxon>Pseudonocardiales</taxon>
        <taxon>Pseudonocardiaceae</taxon>
        <taxon>Amycolatopsis</taxon>
    </lineage>
</organism>
<evidence type="ECO:0000313" key="2">
    <source>
        <dbReference type="Proteomes" id="UP000243799"/>
    </source>
</evidence>
<gene>
    <name evidence="1" type="ORF">SAMN05216266_108169</name>
</gene>